<dbReference type="KEGG" id="smai:EXU30_03630"/>
<accession>A0A411PE96</accession>
<dbReference type="EMBL" id="CP036200">
    <property type="protein sequence ID" value="QBF81889.1"/>
    <property type="molecule type" value="Genomic_DNA"/>
</dbReference>
<dbReference type="Pfam" id="PF01541">
    <property type="entry name" value="GIY-YIG"/>
    <property type="match status" value="1"/>
</dbReference>
<dbReference type="PANTHER" id="PTHR34477:SF5">
    <property type="entry name" value="BSL5627 PROTEIN"/>
    <property type="match status" value="1"/>
</dbReference>
<comment type="similarity">
    <text evidence="1">Belongs to the UPF0213 family.</text>
</comment>
<keyword evidence="4" id="KW-1185">Reference proteome</keyword>
<evidence type="ECO:0000313" key="3">
    <source>
        <dbReference type="EMBL" id="QBF81889.1"/>
    </source>
</evidence>
<dbReference type="OrthoDB" id="9807770at2"/>
<dbReference type="SMART" id="SM00465">
    <property type="entry name" value="GIYc"/>
    <property type="match status" value="1"/>
</dbReference>
<evidence type="ECO:0000256" key="1">
    <source>
        <dbReference type="ARBA" id="ARBA00007435"/>
    </source>
</evidence>
<gene>
    <name evidence="3" type="ORF">EXU30_03630</name>
</gene>
<feature type="domain" description="GIY-YIG" evidence="2">
    <location>
        <begin position="7"/>
        <end position="83"/>
    </location>
</feature>
<protein>
    <submittedName>
        <fullName evidence="3">GIY-YIG nuclease family protein</fullName>
    </submittedName>
</protein>
<dbReference type="Proteomes" id="UP000291106">
    <property type="component" value="Chromosome"/>
</dbReference>
<evidence type="ECO:0000259" key="2">
    <source>
        <dbReference type="PROSITE" id="PS50164"/>
    </source>
</evidence>
<dbReference type="SUPFAM" id="SSF82771">
    <property type="entry name" value="GIY-YIG endonuclease"/>
    <property type="match status" value="1"/>
</dbReference>
<dbReference type="InterPro" id="IPR000305">
    <property type="entry name" value="GIY-YIG_endonuc"/>
</dbReference>
<dbReference type="PANTHER" id="PTHR34477">
    <property type="entry name" value="UPF0213 PROTEIN YHBQ"/>
    <property type="match status" value="1"/>
</dbReference>
<proteinExistence type="inferred from homology"/>
<dbReference type="InterPro" id="IPR050190">
    <property type="entry name" value="UPF0213_domain"/>
</dbReference>
<dbReference type="AlphaFoldDB" id="A0A411PE96"/>
<dbReference type="InterPro" id="IPR035901">
    <property type="entry name" value="GIY-YIG_endonuc_sf"/>
</dbReference>
<dbReference type="Gene3D" id="3.40.1440.10">
    <property type="entry name" value="GIY-YIG endonuclease"/>
    <property type="match status" value="1"/>
</dbReference>
<evidence type="ECO:0000313" key="4">
    <source>
        <dbReference type="Proteomes" id="UP000291106"/>
    </source>
</evidence>
<dbReference type="CDD" id="cd10448">
    <property type="entry name" value="GIY-YIG_unchar_3"/>
    <property type="match status" value="1"/>
</dbReference>
<sequence>MQGLQVPIGYVYMMANKKDGSIYIGVTSNLINRVYQHKAKLVKSHTQKYNINLLVYYEVHDEIGSAIEREKKLKRWRRSWKCQLIEKQNPDWLDLYQEIL</sequence>
<reference evidence="3 4" key="1">
    <citation type="submission" date="2019-02" db="EMBL/GenBank/DDBJ databases">
        <title>Shewanella sp. D4-2 isolated from Dokdo Island.</title>
        <authorList>
            <person name="Baek K."/>
        </authorList>
    </citation>
    <scope>NUCLEOTIDE SEQUENCE [LARGE SCALE GENOMIC DNA]</scope>
    <source>
        <strain evidence="3 4">D4-2</strain>
    </source>
</reference>
<name>A0A411PE96_9GAMM</name>
<organism evidence="3 4">
    <name type="scientific">Shewanella maritima</name>
    <dbReference type="NCBI Taxonomy" id="2520507"/>
    <lineage>
        <taxon>Bacteria</taxon>
        <taxon>Pseudomonadati</taxon>
        <taxon>Pseudomonadota</taxon>
        <taxon>Gammaproteobacteria</taxon>
        <taxon>Alteromonadales</taxon>
        <taxon>Shewanellaceae</taxon>
        <taxon>Shewanella</taxon>
    </lineage>
</organism>
<dbReference type="PROSITE" id="PS50164">
    <property type="entry name" value="GIY_YIG"/>
    <property type="match status" value="1"/>
</dbReference>